<dbReference type="Gene3D" id="1.10.3460.10">
    <property type="entry name" value="Chlorophyll a/b binding protein domain"/>
    <property type="match status" value="1"/>
</dbReference>
<feature type="binding site" description="axial binding residue" evidence="7">
    <location>
        <position position="105"/>
    </location>
    <ligand>
        <name>chlorophyll a</name>
        <dbReference type="ChEBI" id="CHEBI:58416"/>
        <label>2</label>
    </ligand>
    <ligandPart>
        <name>Mg</name>
        <dbReference type="ChEBI" id="CHEBI:25107"/>
    </ligandPart>
</feature>
<dbReference type="InterPro" id="IPR022796">
    <property type="entry name" value="Chloroa_b-bind"/>
</dbReference>
<evidence type="ECO:0000256" key="7">
    <source>
        <dbReference type="PIRSR" id="PIRSR601344-1"/>
    </source>
</evidence>
<dbReference type="GO" id="GO:0016168">
    <property type="term" value="F:chlorophyll binding"/>
    <property type="evidence" value="ECO:0007669"/>
    <property type="project" value="UniProtKB-KW"/>
</dbReference>
<evidence type="ECO:0000313" key="9">
    <source>
        <dbReference type="EMBL" id="KAK9152514.1"/>
    </source>
</evidence>
<evidence type="ECO:0000256" key="3">
    <source>
        <dbReference type="ARBA" id="ARBA00022528"/>
    </source>
</evidence>
<dbReference type="EMBL" id="JBBNAF010000004">
    <property type="protein sequence ID" value="KAK9152514.1"/>
    <property type="molecule type" value="Genomic_DNA"/>
</dbReference>
<evidence type="ECO:0000313" key="10">
    <source>
        <dbReference type="Proteomes" id="UP001420932"/>
    </source>
</evidence>
<feature type="binding site" evidence="7">
    <location>
        <position position="100"/>
    </location>
    <ligand>
        <name>chlorophyll a</name>
        <dbReference type="ChEBI" id="CHEBI:58416"/>
        <label>1</label>
    </ligand>
</feature>
<keyword evidence="8" id="KW-0793">Thylakoid</keyword>
<keyword evidence="6 8" id="KW-0157">Chromophore</keyword>
<feature type="binding site" evidence="7">
    <location>
        <position position="81"/>
    </location>
    <ligand>
        <name>chlorophyll a</name>
        <dbReference type="ChEBI" id="CHEBI:58416"/>
        <label>1</label>
    </ligand>
</feature>
<evidence type="ECO:0000256" key="4">
    <source>
        <dbReference type="ARBA" id="ARBA00022531"/>
    </source>
</evidence>
<evidence type="ECO:0000256" key="1">
    <source>
        <dbReference type="ARBA" id="ARBA00004334"/>
    </source>
</evidence>
<evidence type="ECO:0000256" key="5">
    <source>
        <dbReference type="ARBA" id="ARBA00022640"/>
    </source>
</evidence>
<dbReference type="SUPFAM" id="SSF103511">
    <property type="entry name" value="Chlorophyll a-b binding protein"/>
    <property type="match status" value="1"/>
</dbReference>
<evidence type="ECO:0000256" key="6">
    <source>
        <dbReference type="ARBA" id="ARBA00022991"/>
    </source>
</evidence>
<keyword evidence="3 8" id="KW-0150">Chloroplast</keyword>
<keyword evidence="8" id="KW-0603">Photosystem I</keyword>
<dbReference type="Proteomes" id="UP001420932">
    <property type="component" value="Unassembled WGS sequence"/>
</dbReference>
<dbReference type="GO" id="GO:0009765">
    <property type="term" value="P:photosynthesis, light harvesting"/>
    <property type="evidence" value="ECO:0007669"/>
    <property type="project" value="InterPro"/>
</dbReference>
<organism evidence="9 10">
    <name type="scientific">Stephania yunnanensis</name>
    <dbReference type="NCBI Taxonomy" id="152371"/>
    <lineage>
        <taxon>Eukaryota</taxon>
        <taxon>Viridiplantae</taxon>
        <taxon>Streptophyta</taxon>
        <taxon>Embryophyta</taxon>
        <taxon>Tracheophyta</taxon>
        <taxon>Spermatophyta</taxon>
        <taxon>Magnoliopsida</taxon>
        <taxon>Ranunculales</taxon>
        <taxon>Menispermaceae</taxon>
        <taxon>Menispermoideae</taxon>
        <taxon>Cissampelideae</taxon>
        <taxon>Stephania</taxon>
    </lineage>
</organism>
<sequence>MVATLMAASASTSTVLRASPFLGQTRGSSPNSLRDVVSLGTGKFTMGNDLWYGPDRVKYLGPFSAQTPSYLTGEFPGDYGWDTAGLSADPEAFAKNRALEVIHGRWAMLGALGCLTPEVLEKYVKVDFKEPVVQGRVSDLH</sequence>
<dbReference type="PANTHER" id="PTHR21649">
    <property type="entry name" value="CHLOROPHYLL A/B BINDING PROTEIN"/>
    <property type="match status" value="1"/>
</dbReference>
<feature type="binding site" evidence="7">
    <location>
        <position position="103"/>
    </location>
    <ligand>
        <name>chlorophyll a</name>
        <dbReference type="ChEBI" id="CHEBI:58416"/>
        <label>1</label>
    </ligand>
</feature>
<dbReference type="AlphaFoldDB" id="A0AAP0PS16"/>
<dbReference type="GO" id="GO:0009523">
    <property type="term" value="C:photosystem II"/>
    <property type="evidence" value="ECO:0007669"/>
    <property type="project" value="UniProtKB-KW"/>
</dbReference>
<dbReference type="Pfam" id="PF00504">
    <property type="entry name" value="Chloroa_b-bind"/>
    <property type="match status" value="1"/>
</dbReference>
<accession>A0AAP0PS16</accession>
<feature type="binding site" description="axial binding residue" evidence="7">
    <location>
        <position position="59"/>
    </location>
    <ligand>
        <name>chlorophyll b</name>
        <dbReference type="ChEBI" id="CHEBI:61721"/>
        <label>1</label>
    </ligand>
    <ligandPart>
        <name>Mg</name>
        <dbReference type="ChEBI" id="CHEBI:25107"/>
    </ligandPart>
</feature>
<feature type="binding site" evidence="7">
    <location>
        <position position="87"/>
    </location>
    <ligand>
        <name>chlorophyll a</name>
        <dbReference type="ChEBI" id="CHEBI:58416"/>
        <label>1</label>
    </ligand>
</feature>
<evidence type="ECO:0000256" key="8">
    <source>
        <dbReference type="RuleBase" id="RU363080"/>
    </source>
</evidence>
<comment type="function">
    <text evidence="8">The light-harvesting complex (LHC) functions as a light receptor, it captures and delivers excitation energy to photosystems with which it is closely associated.</text>
</comment>
<reference evidence="9 10" key="1">
    <citation type="submission" date="2024-01" db="EMBL/GenBank/DDBJ databases">
        <title>Genome assemblies of Stephania.</title>
        <authorList>
            <person name="Yang L."/>
        </authorList>
    </citation>
    <scope>NUCLEOTIDE SEQUENCE [LARGE SCALE GENOMIC DNA]</scope>
    <source>
        <strain evidence="9">YNDBR</strain>
        <tissue evidence="9">Leaf</tissue>
    </source>
</reference>
<evidence type="ECO:0000256" key="2">
    <source>
        <dbReference type="ARBA" id="ARBA00022494"/>
    </source>
</evidence>
<keyword evidence="5 8" id="KW-0934">Plastid</keyword>
<keyword evidence="8" id="KW-0604">Photosystem II</keyword>
<comment type="caution">
    <text evidence="9">The sequence shown here is derived from an EMBL/GenBank/DDBJ whole genome shotgun (WGS) entry which is preliminary data.</text>
</comment>
<keyword evidence="4 8" id="KW-0602">Photosynthesis</keyword>
<gene>
    <name evidence="9" type="ORF">Syun_010823</name>
</gene>
<comment type="similarity">
    <text evidence="8">Belongs to the light-harvesting chlorophyll a/b-binding (LHC) protein family.</text>
</comment>
<dbReference type="GO" id="GO:0009535">
    <property type="term" value="C:chloroplast thylakoid membrane"/>
    <property type="evidence" value="ECO:0007669"/>
    <property type="project" value="UniProtKB-SubCell"/>
</dbReference>
<dbReference type="GO" id="GO:0009522">
    <property type="term" value="C:photosystem I"/>
    <property type="evidence" value="ECO:0007669"/>
    <property type="project" value="UniProtKB-KW"/>
</dbReference>
<keyword evidence="2 7" id="KW-0148">Chlorophyll</keyword>
<proteinExistence type="inferred from homology"/>
<keyword evidence="10" id="KW-1185">Reference proteome</keyword>
<dbReference type="InterPro" id="IPR001344">
    <property type="entry name" value="Chloro_AB-bd_pln"/>
</dbReference>
<protein>
    <recommendedName>
        <fullName evidence="8">Chlorophyll a-b binding protein, chloroplastic</fullName>
    </recommendedName>
</protein>
<comment type="subcellular location">
    <subcellularLocation>
        <location evidence="1 8">Plastid</location>
        <location evidence="1 8">Chloroplast thylakoid membrane</location>
    </subcellularLocation>
</comment>
<name>A0AAP0PS16_9MAGN</name>